<evidence type="ECO:0000256" key="5">
    <source>
        <dbReference type="RuleBase" id="RU003684"/>
    </source>
</evidence>
<comment type="cofactor">
    <cofactor evidence="4">
        <name>Mn(2+)</name>
        <dbReference type="ChEBI" id="CHEBI:29035"/>
    </cofactor>
    <text evidence="4">Binds 2 manganese ions per subunit.</text>
</comment>
<comment type="caution">
    <text evidence="6">The sequence shown here is derived from an EMBL/GenBank/DDBJ whole genome shotgun (WGS) entry which is preliminary data.</text>
</comment>
<feature type="binding site" evidence="4">
    <location>
        <position position="241"/>
    </location>
    <ligand>
        <name>Mn(2+)</name>
        <dbReference type="ChEBI" id="CHEBI:29035"/>
        <label>1</label>
    </ligand>
</feature>
<keyword evidence="2 4" id="KW-0479">Metal-binding</keyword>
<name>A0A179SI88_9HYPH</name>
<dbReference type="InterPro" id="IPR005925">
    <property type="entry name" value="Agmatinase-rel"/>
</dbReference>
<organism evidence="6 7">
    <name type="scientific">Methylobacterium platani</name>
    <dbReference type="NCBI Taxonomy" id="427683"/>
    <lineage>
        <taxon>Bacteria</taxon>
        <taxon>Pseudomonadati</taxon>
        <taxon>Pseudomonadota</taxon>
        <taxon>Alphaproteobacteria</taxon>
        <taxon>Hyphomicrobiales</taxon>
        <taxon>Methylobacteriaceae</taxon>
        <taxon>Methylobacterium</taxon>
    </lineage>
</organism>
<dbReference type="InterPro" id="IPR020855">
    <property type="entry name" value="Ureohydrolase_Mn_BS"/>
</dbReference>
<comment type="similarity">
    <text evidence="1">Belongs to the arginase family. Agmatinase subfamily.</text>
</comment>
<feature type="binding site" evidence="4">
    <location>
        <position position="150"/>
    </location>
    <ligand>
        <name>Mn(2+)</name>
        <dbReference type="ChEBI" id="CHEBI:29035"/>
        <label>1</label>
    </ligand>
</feature>
<gene>
    <name evidence="6" type="ORF">A5481_01800</name>
</gene>
<dbReference type="NCBIfam" id="TIGR01230">
    <property type="entry name" value="agmatinase"/>
    <property type="match status" value="1"/>
</dbReference>
<evidence type="ECO:0000313" key="6">
    <source>
        <dbReference type="EMBL" id="OAS27189.1"/>
    </source>
</evidence>
<dbReference type="PANTHER" id="PTHR11358:SF26">
    <property type="entry name" value="GUANIDINO ACID HYDROLASE, MITOCHONDRIAL"/>
    <property type="match status" value="1"/>
</dbReference>
<feature type="binding site" evidence="4">
    <location>
        <position position="128"/>
    </location>
    <ligand>
        <name>Mn(2+)</name>
        <dbReference type="ChEBI" id="CHEBI:29035"/>
        <label>1</label>
    </ligand>
</feature>
<evidence type="ECO:0000256" key="1">
    <source>
        <dbReference type="ARBA" id="ARBA00009227"/>
    </source>
</evidence>
<dbReference type="Pfam" id="PF00491">
    <property type="entry name" value="Arginase"/>
    <property type="match status" value="1"/>
</dbReference>
<dbReference type="PROSITE" id="PS01053">
    <property type="entry name" value="ARGINASE_1"/>
    <property type="match status" value="1"/>
</dbReference>
<dbReference type="InterPro" id="IPR023696">
    <property type="entry name" value="Ureohydrolase_dom_sf"/>
</dbReference>
<dbReference type="Proteomes" id="UP000078316">
    <property type="component" value="Unassembled WGS sequence"/>
</dbReference>
<protein>
    <submittedName>
        <fullName evidence="6">Agmatinase</fullName>
    </submittedName>
</protein>
<keyword evidence="3 5" id="KW-0378">Hydrolase</keyword>
<sequence>MTEAPSHRFHPLDSGIVPRFAGPATFMRLPVADPGEVDIALVGVPFDGGTTNRTGARHGPREVRNQSSLVRRVHHLTGLSPFDILRVGDCGDAPVNPLDAAESLALIENYFRQIHAAGARPLTVGGDHLITLPILRGLRSTAPLGLIHFDAHSDTYDSFFGNRYNHGTPFRRAVEEGLLDPKRMIQIGIRGAISDAANYDWARAAGIRIVFMEEFISRGPADVMAEAGAIVGDRPTYVSFDIDGIDPSMAPGTGTPEIGGFTTREAQALIRLLGGVNIAGADLVEVSPPLDPSGLTALTGATMLFEILCAMAARDPSDIDPPPR</sequence>
<dbReference type="GO" id="GO:0046872">
    <property type="term" value="F:metal ion binding"/>
    <property type="evidence" value="ECO:0007669"/>
    <property type="project" value="UniProtKB-KW"/>
</dbReference>
<dbReference type="PIRSF" id="PIRSF036979">
    <property type="entry name" value="Arginase"/>
    <property type="match status" value="1"/>
</dbReference>
<evidence type="ECO:0000256" key="2">
    <source>
        <dbReference type="ARBA" id="ARBA00022723"/>
    </source>
</evidence>
<feature type="binding site" evidence="4">
    <location>
        <position position="243"/>
    </location>
    <ligand>
        <name>Mn(2+)</name>
        <dbReference type="ChEBI" id="CHEBI:29035"/>
        <label>1</label>
    </ligand>
</feature>
<dbReference type="GO" id="GO:0008783">
    <property type="term" value="F:agmatinase activity"/>
    <property type="evidence" value="ECO:0007669"/>
    <property type="project" value="TreeGrafter"/>
</dbReference>
<dbReference type="Gene3D" id="3.40.800.10">
    <property type="entry name" value="Ureohydrolase domain"/>
    <property type="match status" value="1"/>
</dbReference>
<dbReference type="AlphaFoldDB" id="A0A179SI88"/>
<reference evidence="6 7" key="1">
    <citation type="submission" date="2016-04" db="EMBL/GenBank/DDBJ databases">
        <authorList>
            <person name="Evans L.H."/>
            <person name="Alamgir A."/>
            <person name="Owens N."/>
            <person name="Weber N.D."/>
            <person name="Virtaneva K."/>
            <person name="Barbian K."/>
            <person name="Babar A."/>
            <person name="Rosenke K."/>
        </authorList>
    </citation>
    <scope>NUCLEOTIDE SEQUENCE [LARGE SCALE GENOMIC DNA]</scope>
    <source>
        <strain evidence="6 7">PMB02</strain>
    </source>
</reference>
<dbReference type="CDD" id="cd11592">
    <property type="entry name" value="Agmatinase_PAH"/>
    <property type="match status" value="1"/>
</dbReference>
<evidence type="ECO:0000313" key="7">
    <source>
        <dbReference type="Proteomes" id="UP000078316"/>
    </source>
</evidence>
<dbReference type="STRING" id="427683.A5481_01800"/>
<evidence type="ECO:0000256" key="4">
    <source>
        <dbReference type="PIRSR" id="PIRSR036979-1"/>
    </source>
</evidence>
<proteinExistence type="inferred from homology"/>
<dbReference type="GO" id="GO:0033389">
    <property type="term" value="P:putrescine biosynthetic process from arginine, via agmatine"/>
    <property type="evidence" value="ECO:0007669"/>
    <property type="project" value="TreeGrafter"/>
</dbReference>
<dbReference type="PRINTS" id="PR00116">
    <property type="entry name" value="ARGINASE"/>
</dbReference>
<keyword evidence="4" id="KW-0464">Manganese</keyword>
<dbReference type="SUPFAM" id="SSF52768">
    <property type="entry name" value="Arginase/deacetylase"/>
    <property type="match status" value="1"/>
</dbReference>
<evidence type="ECO:0000256" key="3">
    <source>
        <dbReference type="ARBA" id="ARBA00022801"/>
    </source>
</evidence>
<dbReference type="PROSITE" id="PS51409">
    <property type="entry name" value="ARGINASE_2"/>
    <property type="match status" value="1"/>
</dbReference>
<feature type="binding site" evidence="4">
    <location>
        <position position="152"/>
    </location>
    <ligand>
        <name>Mn(2+)</name>
        <dbReference type="ChEBI" id="CHEBI:29035"/>
        <label>1</label>
    </ligand>
</feature>
<dbReference type="PANTHER" id="PTHR11358">
    <property type="entry name" value="ARGINASE/AGMATINASE"/>
    <property type="match status" value="1"/>
</dbReference>
<dbReference type="EMBL" id="LWHQ01000006">
    <property type="protein sequence ID" value="OAS27189.1"/>
    <property type="molecule type" value="Genomic_DNA"/>
</dbReference>
<accession>A0A179SI88</accession>
<feature type="binding site" evidence="4">
    <location>
        <position position="154"/>
    </location>
    <ligand>
        <name>Mn(2+)</name>
        <dbReference type="ChEBI" id="CHEBI:29035"/>
        <label>1</label>
    </ligand>
</feature>
<dbReference type="InterPro" id="IPR006035">
    <property type="entry name" value="Ureohydrolase"/>
</dbReference>